<evidence type="ECO:0000256" key="1">
    <source>
        <dbReference type="ARBA" id="ARBA00004613"/>
    </source>
</evidence>
<feature type="transmembrane region" description="Helical" evidence="3">
    <location>
        <begin position="277"/>
        <end position="302"/>
    </location>
</feature>
<proteinExistence type="predicted"/>
<dbReference type="SUPFAM" id="SSF55797">
    <property type="entry name" value="PR-1-like"/>
    <property type="match status" value="1"/>
</dbReference>
<dbReference type="Gene3D" id="3.40.33.10">
    <property type="entry name" value="CAP"/>
    <property type="match status" value="1"/>
</dbReference>
<keyword evidence="3" id="KW-1133">Transmembrane helix</keyword>
<keyword evidence="3" id="KW-0472">Membrane</keyword>
<dbReference type="InterPro" id="IPR035940">
    <property type="entry name" value="CAP_sf"/>
</dbReference>
<protein>
    <recommendedName>
        <fullName evidence="4">SCP domain-containing protein</fullName>
    </recommendedName>
</protein>
<dbReference type="GO" id="GO:0005576">
    <property type="term" value="C:extracellular region"/>
    <property type="evidence" value="ECO:0007669"/>
    <property type="project" value="UniProtKB-SubCell"/>
</dbReference>
<organism evidence="5 6">
    <name type="scientific">Cryptolaemus montrouzieri</name>
    <dbReference type="NCBI Taxonomy" id="559131"/>
    <lineage>
        <taxon>Eukaryota</taxon>
        <taxon>Metazoa</taxon>
        <taxon>Ecdysozoa</taxon>
        <taxon>Arthropoda</taxon>
        <taxon>Hexapoda</taxon>
        <taxon>Insecta</taxon>
        <taxon>Pterygota</taxon>
        <taxon>Neoptera</taxon>
        <taxon>Endopterygota</taxon>
        <taxon>Coleoptera</taxon>
        <taxon>Polyphaga</taxon>
        <taxon>Cucujiformia</taxon>
        <taxon>Coccinelloidea</taxon>
        <taxon>Coccinellidae</taxon>
        <taxon>Scymninae</taxon>
        <taxon>Scymnini</taxon>
        <taxon>Cryptolaemus</taxon>
    </lineage>
</organism>
<keyword evidence="3" id="KW-0812">Transmembrane</keyword>
<dbReference type="AlphaFoldDB" id="A0ABD2NEV1"/>
<evidence type="ECO:0000313" key="6">
    <source>
        <dbReference type="Proteomes" id="UP001516400"/>
    </source>
</evidence>
<dbReference type="Pfam" id="PF00188">
    <property type="entry name" value="CAP"/>
    <property type="match status" value="1"/>
</dbReference>
<evidence type="ECO:0000256" key="3">
    <source>
        <dbReference type="SAM" id="Phobius"/>
    </source>
</evidence>
<keyword evidence="6" id="KW-1185">Reference proteome</keyword>
<comment type="caution">
    <text evidence="5">The sequence shown here is derived from an EMBL/GenBank/DDBJ whole genome shotgun (WGS) entry which is preliminary data.</text>
</comment>
<dbReference type="InterPro" id="IPR014044">
    <property type="entry name" value="CAP_dom"/>
</dbReference>
<accession>A0ABD2NEV1</accession>
<feature type="domain" description="SCP" evidence="4">
    <location>
        <begin position="68"/>
        <end position="198"/>
    </location>
</feature>
<keyword evidence="2" id="KW-0964">Secreted</keyword>
<dbReference type="EMBL" id="JABFTP020000103">
    <property type="protein sequence ID" value="KAL3277089.1"/>
    <property type="molecule type" value="Genomic_DNA"/>
</dbReference>
<reference evidence="5 6" key="1">
    <citation type="journal article" date="2021" name="BMC Biol.">
        <title>Horizontally acquired antibacterial genes associated with adaptive radiation of ladybird beetles.</title>
        <authorList>
            <person name="Li H.S."/>
            <person name="Tang X.F."/>
            <person name="Huang Y.H."/>
            <person name="Xu Z.Y."/>
            <person name="Chen M.L."/>
            <person name="Du X.Y."/>
            <person name="Qiu B.Y."/>
            <person name="Chen P.T."/>
            <person name="Zhang W."/>
            <person name="Slipinski A."/>
            <person name="Escalona H.E."/>
            <person name="Waterhouse R.M."/>
            <person name="Zwick A."/>
            <person name="Pang H."/>
        </authorList>
    </citation>
    <scope>NUCLEOTIDE SEQUENCE [LARGE SCALE GENOMIC DNA]</scope>
    <source>
        <strain evidence="5">SYSU2018</strain>
    </source>
</reference>
<sequence>MLSVLIRITAYLFFLYKPYHMKIIWKPPFSPYCSEKEICRSDCDCISSPNCTLLQLDDKLRNHILFFLNNIRDIQSLSSGMSLLQYDEYLEKISMCWASKCIDDYSECFLTSRFRETSQSVGQLRLEQKELPARLWKDVIYNWLGGMEILNAEISTTLPEGLKGAEMHNLGQIMSDQVLFVGCSWSAFGTLVTFVCTYGPRGPHPGETISRPGSACSKCPNGYKCDHQKPFTNLCKPQMMNLMKSLEKESLKNFDSSSSRSKSSLKEKKLDKAFGKFVLVFAIALISVVAIMVAGFSIYYMIVV</sequence>
<name>A0ABD2NEV1_9CUCU</name>
<comment type="subcellular location">
    <subcellularLocation>
        <location evidence="1">Secreted</location>
    </subcellularLocation>
</comment>
<dbReference type="Proteomes" id="UP001516400">
    <property type="component" value="Unassembled WGS sequence"/>
</dbReference>
<evidence type="ECO:0000259" key="4">
    <source>
        <dbReference type="Pfam" id="PF00188"/>
    </source>
</evidence>
<evidence type="ECO:0000256" key="2">
    <source>
        <dbReference type="ARBA" id="ARBA00022525"/>
    </source>
</evidence>
<evidence type="ECO:0000313" key="5">
    <source>
        <dbReference type="EMBL" id="KAL3277089.1"/>
    </source>
</evidence>
<gene>
    <name evidence="5" type="ORF">HHI36_012447</name>
</gene>